<dbReference type="RefSeq" id="WP_089408613.1">
    <property type="nucleotide sequence ID" value="NZ_FZOU01000003.1"/>
</dbReference>
<feature type="region of interest" description="Disordered" evidence="1">
    <location>
        <begin position="893"/>
        <end position="932"/>
    </location>
</feature>
<dbReference type="OrthoDB" id="1634048at2"/>
<dbReference type="InterPro" id="IPR014059">
    <property type="entry name" value="TraI/TrwC_relax"/>
</dbReference>
<feature type="region of interest" description="Disordered" evidence="1">
    <location>
        <begin position="1009"/>
        <end position="1042"/>
    </location>
</feature>
<dbReference type="Pfam" id="PF08751">
    <property type="entry name" value="TrwC"/>
    <property type="match status" value="1"/>
</dbReference>
<dbReference type="NCBIfam" id="TIGR02686">
    <property type="entry name" value="relax_trwC"/>
    <property type="match status" value="1"/>
</dbReference>
<feature type="compositionally biased region" description="Polar residues" evidence="1">
    <location>
        <begin position="1025"/>
        <end position="1042"/>
    </location>
</feature>
<dbReference type="Proteomes" id="UP000198356">
    <property type="component" value="Unassembled WGS sequence"/>
</dbReference>
<dbReference type="InterPro" id="IPR014862">
    <property type="entry name" value="TrwC"/>
</dbReference>
<sequence>MLTISKPLNSGQAQTYHAKEFTSAEQNYWKQGDTILGEWQGQLAEKYGLTGVIDAQHFARLSEGQNPHTAEQLVQHRKAQEYTTADGTTVKPVEHRAGWDATFSAPKSVSLTALVGGDDRVREAHRQAVAIALTELERYTQARIGGNNPAETTGKFIVAKFEHDTARPVDGYAAPQLHTHAVIFNMTERPDGSTRALQERGFFDTQQFATAVYQSELTYRLRNLGYEIEAGKSGAPDVKGYTAEYLEASSPRRQQIEEAIARSGFSGPEAAEIAAHNTRDRKEIHTPSEVIAAHRQIAAEFGNQADHVVAAARERAEGLAQNRVPDAPQRAQEAVSFAKDRSFEREAVTDERDIMRDALRRGMGDLTYEQVRGNFDQRHGKGEFQIVDGQKHETGRQFTTRETIAAELATVGHMQRGQNTVEPVLPKEQAAAHANSRELLNPAQRKAIEEVLSSHDRVHGLQGLAGSGKTSTLSSIREGAERNGYAVEGFAPTSRATAQLRDAGISADTLQGFLARGGQEQTKGDPDRRHLYMVDESSLASTRQMQSFMEKIGPQDRVLLVGDTRQHQGVDAGKPFEQMQQAGMQTSQLDQIMRQKDPELLRVVEHFSKNETAVGVGLLQQQGRVTEIPDNAQRIEAIAKDYAAKPENTLVVSPDNASRRDINDAIRNELKGSGIVSKDDHRMDVLTQRSELTSVDREWASNYQQGDVLFYTRGSKEHGIEPRAYATVASVDAAANRITVSKDDGKQVTYDPERLSGITAYREISRDFAQGDRIQFTSTNRELGVSNRDLGTIDRIDGKQIDVKMDGEKERSVSFDSAKMRHFDHGYTVTSHSSQGLTTDRVLVNMDTTVHPELINTRFAYVSISRASQDARIYTNDAGTLGERLSTDVTKTSAIDLQKAPVEPTAKQQTQEPPMTNSREHPQDDLRREPSTETMVSLPEIIHHEAEVDARHYAPIEAALPKETEGYEWKRETGDIESYKHDQTGGWLHIDPQSNFYDREAQPITRENALEHAAHEPSHAVADSPNVQPSSSDQGNDQGIGL</sequence>
<name>A0A239JCF4_9BACT</name>
<organism evidence="3 4">
    <name type="scientific">Granulicella rosea</name>
    <dbReference type="NCBI Taxonomy" id="474952"/>
    <lineage>
        <taxon>Bacteria</taxon>
        <taxon>Pseudomonadati</taxon>
        <taxon>Acidobacteriota</taxon>
        <taxon>Terriglobia</taxon>
        <taxon>Terriglobales</taxon>
        <taxon>Acidobacteriaceae</taxon>
        <taxon>Granulicella</taxon>
    </lineage>
</organism>
<reference evidence="3 4" key="1">
    <citation type="submission" date="2017-06" db="EMBL/GenBank/DDBJ databases">
        <authorList>
            <person name="Kim H.J."/>
            <person name="Triplett B.A."/>
        </authorList>
    </citation>
    <scope>NUCLEOTIDE SEQUENCE [LARGE SCALE GENOMIC DNA]</scope>
    <source>
        <strain evidence="3 4">DSM 18704</strain>
    </source>
</reference>
<feature type="compositionally biased region" description="Basic and acidic residues" evidence="1">
    <location>
        <begin position="1009"/>
        <end position="1018"/>
    </location>
</feature>
<gene>
    <name evidence="3" type="ORF">SAMN05421770_103535</name>
</gene>
<evidence type="ECO:0000259" key="2">
    <source>
        <dbReference type="Pfam" id="PF08751"/>
    </source>
</evidence>
<dbReference type="Gene3D" id="3.40.50.300">
    <property type="entry name" value="P-loop containing nucleotide triphosphate hydrolases"/>
    <property type="match status" value="2"/>
</dbReference>
<dbReference type="InterPro" id="IPR027417">
    <property type="entry name" value="P-loop_NTPase"/>
</dbReference>
<dbReference type="Pfam" id="PF13604">
    <property type="entry name" value="AAA_30"/>
    <property type="match status" value="1"/>
</dbReference>
<dbReference type="NCBIfam" id="NF041492">
    <property type="entry name" value="MobF"/>
    <property type="match status" value="1"/>
</dbReference>
<protein>
    <submittedName>
        <fullName evidence="3">Conjugative relaxase domain-containing protein, TrwC/TraI family</fullName>
    </submittedName>
</protein>
<dbReference type="EMBL" id="FZOU01000003">
    <property type="protein sequence ID" value="SNT03282.1"/>
    <property type="molecule type" value="Genomic_DNA"/>
</dbReference>
<dbReference type="SUPFAM" id="SSF52540">
    <property type="entry name" value="P-loop containing nucleoside triphosphate hydrolases"/>
    <property type="match status" value="2"/>
</dbReference>
<dbReference type="CDD" id="cd18809">
    <property type="entry name" value="SF1_C_RecD"/>
    <property type="match status" value="1"/>
</dbReference>
<feature type="domain" description="TrwC relaxase" evidence="2">
    <location>
        <begin position="11"/>
        <end position="300"/>
    </location>
</feature>
<accession>A0A239JCF4</accession>
<dbReference type="AlphaFoldDB" id="A0A239JCF4"/>
<dbReference type="SUPFAM" id="SSF55464">
    <property type="entry name" value="Origin of replication-binding domain, RBD-like"/>
    <property type="match status" value="1"/>
</dbReference>
<evidence type="ECO:0000256" key="1">
    <source>
        <dbReference type="SAM" id="MobiDB-lite"/>
    </source>
</evidence>
<evidence type="ECO:0000313" key="4">
    <source>
        <dbReference type="Proteomes" id="UP000198356"/>
    </source>
</evidence>
<proteinExistence type="predicted"/>
<keyword evidence="4" id="KW-1185">Reference proteome</keyword>
<evidence type="ECO:0000313" key="3">
    <source>
        <dbReference type="EMBL" id="SNT03282.1"/>
    </source>
</evidence>
<feature type="compositionally biased region" description="Basic and acidic residues" evidence="1">
    <location>
        <begin position="918"/>
        <end position="931"/>
    </location>
</feature>
<feature type="compositionally biased region" description="Polar residues" evidence="1">
    <location>
        <begin position="906"/>
        <end position="917"/>
    </location>
</feature>